<gene>
    <name evidence="1" type="ORF">SAMN03080601_00797</name>
</gene>
<organism evidence="1 2">
    <name type="scientific">Alkalitalea saponilacus</name>
    <dbReference type="NCBI Taxonomy" id="889453"/>
    <lineage>
        <taxon>Bacteria</taxon>
        <taxon>Pseudomonadati</taxon>
        <taxon>Bacteroidota</taxon>
        <taxon>Bacteroidia</taxon>
        <taxon>Marinilabiliales</taxon>
        <taxon>Marinilabiliaceae</taxon>
        <taxon>Alkalitalea</taxon>
    </lineage>
</organism>
<protein>
    <submittedName>
        <fullName evidence="1">Uncharacterized protein</fullName>
    </submittedName>
</protein>
<dbReference type="Proteomes" id="UP000191055">
    <property type="component" value="Unassembled WGS sequence"/>
</dbReference>
<keyword evidence="2" id="KW-1185">Reference proteome</keyword>
<dbReference type="EMBL" id="FUYV01000003">
    <property type="protein sequence ID" value="SKB57969.1"/>
    <property type="molecule type" value="Genomic_DNA"/>
</dbReference>
<evidence type="ECO:0000313" key="1">
    <source>
        <dbReference type="EMBL" id="SKB57969.1"/>
    </source>
</evidence>
<proteinExistence type="predicted"/>
<dbReference type="STRING" id="889453.SAMN03080601_00797"/>
<evidence type="ECO:0000313" key="2">
    <source>
        <dbReference type="Proteomes" id="UP000191055"/>
    </source>
</evidence>
<name>A0A1T5CEX1_9BACT</name>
<accession>A0A1T5CEX1</accession>
<sequence length="95" mass="10856">MKINQRKSLSIKLPKILSSRLTNKTEIRDQTANSVYVAIAGEVINLRSVLFINFVQTDRKVLLIRYSTYKQNVVETVSKLKSITLLILSFNILTT</sequence>
<reference evidence="2" key="1">
    <citation type="submission" date="2017-02" db="EMBL/GenBank/DDBJ databases">
        <authorList>
            <person name="Varghese N."/>
            <person name="Submissions S."/>
        </authorList>
    </citation>
    <scope>NUCLEOTIDE SEQUENCE [LARGE SCALE GENOMIC DNA]</scope>
    <source>
        <strain evidence="2">DSM 24412</strain>
    </source>
</reference>
<dbReference type="AlphaFoldDB" id="A0A1T5CEX1"/>
<dbReference type="KEGG" id="asx:CDL62_12220"/>